<comment type="caution">
    <text evidence="1">The sequence shown here is derived from an EMBL/GenBank/DDBJ whole genome shotgun (WGS) entry which is preliminary data.</text>
</comment>
<name>A0A4C1WYL9_EUMVA</name>
<dbReference type="AlphaFoldDB" id="A0A4C1WYL9"/>
<gene>
    <name evidence="1" type="ORF">EVAR_97424_1</name>
</gene>
<accession>A0A4C1WYL9</accession>
<sequence>MNKPCVSQQLRARVTKRTPRTLYMSFSESLLLSVPTVRAADEDVFLYKIVALSRGKRVYEPPEYSFGGHVVPLLSTVITVGAVRGAQGSAIAPTCGPQVALGQRGLDVHMYAKFQLDQISPIGRNEL</sequence>
<protein>
    <submittedName>
        <fullName evidence="1">Uncharacterized protein</fullName>
    </submittedName>
</protein>
<reference evidence="1 2" key="1">
    <citation type="journal article" date="2019" name="Commun. Biol.">
        <title>The bagworm genome reveals a unique fibroin gene that provides high tensile strength.</title>
        <authorList>
            <person name="Kono N."/>
            <person name="Nakamura H."/>
            <person name="Ohtoshi R."/>
            <person name="Tomita M."/>
            <person name="Numata K."/>
            <person name="Arakawa K."/>
        </authorList>
    </citation>
    <scope>NUCLEOTIDE SEQUENCE [LARGE SCALE GENOMIC DNA]</scope>
</reference>
<dbReference type="Proteomes" id="UP000299102">
    <property type="component" value="Unassembled WGS sequence"/>
</dbReference>
<evidence type="ECO:0000313" key="1">
    <source>
        <dbReference type="EMBL" id="GBP56003.1"/>
    </source>
</evidence>
<proteinExistence type="predicted"/>
<keyword evidence="2" id="KW-1185">Reference proteome</keyword>
<dbReference type="EMBL" id="BGZK01000683">
    <property type="protein sequence ID" value="GBP56003.1"/>
    <property type="molecule type" value="Genomic_DNA"/>
</dbReference>
<evidence type="ECO:0000313" key="2">
    <source>
        <dbReference type="Proteomes" id="UP000299102"/>
    </source>
</evidence>
<organism evidence="1 2">
    <name type="scientific">Eumeta variegata</name>
    <name type="common">Bagworm moth</name>
    <name type="synonym">Eumeta japonica</name>
    <dbReference type="NCBI Taxonomy" id="151549"/>
    <lineage>
        <taxon>Eukaryota</taxon>
        <taxon>Metazoa</taxon>
        <taxon>Ecdysozoa</taxon>
        <taxon>Arthropoda</taxon>
        <taxon>Hexapoda</taxon>
        <taxon>Insecta</taxon>
        <taxon>Pterygota</taxon>
        <taxon>Neoptera</taxon>
        <taxon>Endopterygota</taxon>
        <taxon>Lepidoptera</taxon>
        <taxon>Glossata</taxon>
        <taxon>Ditrysia</taxon>
        <taxon>Tineoidea</taxon>
        <taxon>Psychidae</taxon>
        <taxon>Oiketicinae</taxon>
        <taxon>Eumeta</taxon>
    </lineage>
</organism>